<reference evidence="3" key="1">
    <citation type="journal article" date="2019" name="Int. J. Syst. Evol. Microbiol.">
        <title>The Global Catalogue of Microorganisms (GCM) 10K type strain sequencing project: providing services to taxonomists for standard genome sequencing and annotation.</title>
        <authorList>
            <consortium name="The Broad Institute Genomics Platform"/>
            <consortium name="The Broad Institute Genome Sequencing Center for Infectious Disease"/>
            <person name="Wu L."/>
            <person name="Ma J."/>
        </authorList>
    </citation>
    <scope>NUCLEOTIDE SEQUENCE [LARGE SCALE GENOMIC DNA]</scope>
    <source>
        <strain evidence="3">KCTC 42087</strain>
    </source>
</reference>
<evidence type="ECO:0000313" key="3">
    <source>
        <dbReference type="Proteomes" id="UP001596074"/>
    </source>
</evidence>
<sequence length="65" mass="7691">MSSYTKWDRDAYIARVGGKEEAERRRKALMARQSRARLAEERKRDKLTQAQLDEERRFPSSSSET</sequence>
<name>A0ABW0ZRJ0_9ACTN</name>
<proteinExistence type="predicted"/>
<evidence type="ECO:0000256" key="1">
    <source>
        <dbReference type="SAM" id="MobiDB-lite"/>
    </source>
</evidence>
<gene>
    <name evidence="2" type="ORF">ACFPZN_09730</name>
</gene>
<dbReference type="EMBL" id="JBHSON010000011">
    <property type="protein sequence ID" value="MFC5745885.1"/>
    <property type="molecule type" value="Genomic_DNA"/>
</dbReference>
<dbReference type="RefSeq" id="WP_378281510.1">
    <property type="nucleotide sequence ID" value="NZ_JBHSON010000011.1"/>
</dbReference>
<dbReference type="Proteomes" id="UP001596074">
    <property type="component" value="Unassembled WGS sequence"/>
</dbReference>
<keyword evidence="3" id="KW-1185">Reference proteome</keyword>
<feature type="region of interest" description="Disordered" evidence="1">
    <location>
        <begin position="33"/>
        <end position="65"/>
    </location>
</feature>
<accession>A0ABW0ZRJ0</accession>
<protein>
    <submittedName>
        <fullName evidence="2">Uncharacterized protein</fullName>
    </submittedName>
</protein>
<evidence type="ECO:0000313" key="2">
    <source>
        <dbReference type="EMBL" id="MFC5745885.1"/>
    </source>
</evidence>
<comment type="caution">
    <text evidence="2">The sequence shown here is derived from an EMBL/GenBank/DDBJ whole genome shotgun (WGS) entry which is preliminary data.</text>
</comment>
<feature type="compositionally biased region" description="Basic and acidic residues" evidence="1">
    <location>
        <begin position="37"/>
        <end position="58"/>
    </location>
</feature>
<organism evidence="2 3">
    <name type="scientific">Actinomadura rugatobispora</name>
    <dbReference type="NCBI Taxonomy" id="1994"/>
    <lineage>
        <taxon>Bacteria</taxon>
        <taxon>Bacillati</taxon>
        <taxon>Actinomycetota</taxon>
        <taxon>Actinomycetes</taxon>
        <taxon>Streptosporangiales</taxon>
        <taxon>Thermomonosporaceae</taxon>
        <taxon>Actinomadura</taxon>
    </lineage>
</organism>